<protein>
    <submittedName>
        <fullName evidence="2">Uncharacterized protein</fullName>
    </submittedName>
</protein>
<evidence type="ECO:0000313" key="2">
    <source>
        <dbReference type="EMBL" id="CAG6681191.1"/>
    </source>
</evidence>
<reference evidence="2" key="1">
    <citation type="submission" date="2021-05" db="EMBL/GenBank/DDBJ databases">
        <authorList>
            <person name="Alioto T."/>
            <person name="Alioto T."/>
            <person name="Gomez Garrido J."/>
        </authorList>
    </citation>
    <scope>NUCLEOTIDE SEQUENCE</scope>
</reference>
<accession>A0A8D8T982</accession>
<name>A0A8D8T982_9HEMI</name>
<keyword evidence="1" id="KW-1133">Transmembrane helix</keyword>
<sequence>MSDPPLLSEGCLNLQLPSNRQVPLLAKSRHRMSFSLILPRSRSKNKSKRPYVNYNKLYLNCYYNKIINLSIIIKLAILTINKIWLFIILYIKNVPLFYPVIQFQW</sequence>
<proteinExistence type="predicted"/>
<feature type="transmembrane region" description="Helical" evidence="1">
    <location>
        <begin position="66"/>
        <end position="91"/>
    </location>
</feature>
<keyword evidence="1" id="KW-0472">Membrane</keyword>
<keyword evidence="1" id="KW-0812">Transmembrane</keyword>
<evidence type="ECO:0000256" key="1">
    <source>
        <dbReference type="SAM" id="Phobius"/>
    </source>
</evidence>
<dbReference type="AlphaFoldDB" id="A0A8D8T982"/>
<dbReference type="EMBL" id="HBUF01254617">
    <property type="protein sequence ID" value="CAG6681191.1"/>
    <property type="molecule type" value="Transcribed_RNA"/>
</dbReference>
<organism evidence="2">
    <name type="scientific">Cacopsylla melanoneura</name>
    <dbReference type="NCBI Taxonomy" id="428564"/>
    <lineage>
        <taxon>Eukaryota</taxon>
        <taxon>Metazoa</taxon>
        <taxon>Ecdysozoa</taxon>
        <taxon>Arthropoda</taxon>
        <taxon>Hexapoda</taxon>
        <taxon>Insecta</taxon>
        <taxon>Pterygota</taxon>
        <taxon>Neoptera</taxon>
        <taxon>Paraneoptera</taxon>
        <taxon>Hemiptera</taxon>
        <taxon>Sternorrhyncha</taxon>
        <taxon>Psylloidea</taxon>
        <taxon>Psyllidae</taxon>
        <taxon>Psyllinae</taxon>
        <taxon>Cacopsylla</taxon>
    </lineage>
</organism>